<evidence type="ECO:0000313" key="1">
    <source>
        <dbReference type="EMBL" id="MPM36070.1"/>
    </source>
</evidence>
<protein>
    <submittedName>
        <fullName evidence="1">Uncharacterized protein</fullName>
    </submittedName>
</protein>
<name>A0A644Z5I1_9ZZZZ</name>
<proteinExistence type="predicted"/>
<comment type="caution">
    <text evidence="1">The sequence shown here is derived from an EMBL/GenBank/DDBJ whole genome shotgun (WGS) entry which is preliminary data.</text>
</comment>
<gene>
    <name evidence="1" type="ORF">SDC9_82665</name>
</gene>
<reference evidence="1" key="1">
    <citation type="submission" date="2019-08" db="EMBL/GenBank/DDBJ databases">
        <authorList>
            <person name="Kucharzyk K."/>
            <person name="Murdoch R.W."/>
            <person name="Higgins S."/>
            <person name="Loffler F."/>
        </authorList>
    </citation>
    <scope>NUCLEOTIDE SEQUENCE</scope>
</reference>
<accession>A0A644Z5I1</accession>
<dbReference type="AlphaFoldDB" id="A0A644Z5I1"/>
<organism evidence="1">
    <name type="scientific">bioreactor metagenome</name>
    <dbReference type="NCBI Taxonomy" id="1076179"/>
    <lineage>
        <taxon>unclassified sequences</taxon>
        <taxon>metagenomes</taxon>
        <taxon>ecological metagenomes</taxon>
    </lineage>
</organism>
<sequence>MVDCRPLKGGDGADAFGTLSRSIDVFISTISFVRQHDSSAVDAEAGRVTGNGRNGIYYAFARSDCVFIRLYGIASKVRACSRLGRCVHQGDSAEDCAGRLRGKGA</sequence>
<dbReference type="EMBL" id="VSSQ01007487">
    <property type="protein sequence ID" value="MPM36070.1"/>
    <property type="molecule type" value="Genomic_DNA"/>
</dbReference>